<dbReference type="HOGENOM" id="CLU_2725554_0_0_1"/>
<protein>
    <submittedName>
        <fullName evidence="1">Uncharacterized protein</fullName>
    </submittedName>
</protein>
<proteinExistence type="predicted"/>
<sequence>MTFSFAVSSYSVALALKFQVSSSSGYRLLALSAVVGDSDRSRGNLLPDYSENLHRVDFTGQLPPEFGFSGSH</sequence>
<dbReference type="Gramene" id="ERN07256">
    <property type="protein sequence ID" value="ERN07256"/>
    <property type="gene ID" value="AMTR_s00019p00197340"/>
</dbReference>
<organism evidence="1 2">
    <name type="scientific">Amborella trichopoda</name>
    <dbReference type="NCBI Taxonomy" id="13333"/>
    <lineage>
        <taxon>Eukaryota</taxon>
        <taxon>Viridiplantae</taxon>
        <taxon>Streptophyta</taxon>
        <taxon>Embryophyta</taxon>
        <taxon>Tracheophyta</taxon>
        <taxon>Spermatophyta</taxon>
        <taxon>Magnoliopsida</taxon>
        <taxon>Amborellales</taxon>
        <taxon>Amborellaceae</taxon>
        <taxon>Amborella</taxon>
    </lineage>
</organism>
<reference evidence="2" key="1">
    <citation type="journal article" date="2013" name="Science">
        <title>The Amborella genome and the evolution of flowering plants.</title>
        <authorList>
            <consortium name="Amborella Genome Project"/>
        </authorList>
    </citation>
    <scope>NUCLEOTIDE SEQUENCE [LARGE SCALE GENOMIC DNA]</scope>
</reference>
<name>W1PI15_AMBTC</name>
<dbReference type="EMBL" id="KI393807">
    <property type="protein sequence ID" value="ERN07256.1"/>
    <property type="molecule type" value="Genomic_DNA"/>
</dbReference>
<keyword evidence="2" id="KW-1185">Reference proteome</keyword>
<dbReference type="Proteomes" id="UP000017836">
    <property type="component" value="Unassembled WGS sequence"/>
</dbReference>
<accession>W1PI15</accession>
<evidence type="ECO:0000313" key="2">
    <source>
        <dbReference type="Proteomes" id="UP000017836"/>
    </source>
</evidence>
<gene>
    <name evidence="1" type="ORF">AMTR_s00019p00197340</name>
</gene>
<dbReference type="AlphaFoldDB" id="W1PI15"/>
<evidence type="ECO:0000313" key="1">
    <source>
        <dbReference type="EMBL" id="ERN07256.1"/>
    </source>
</evidence>